<evidence type="ECO:0000313" key="7">
    <source>
        <dbReference type="EMBL" id="GBG21444.1"/>
    </source>
</evidence>
<dbReference type="CDD" id="cd20625">
    <property type="entry name" value="CYP164-like"/>
    <property type="match status" value="1"/>
</dbReference>
<dbReference type="InterPro" id="IPR002397">
    <property type="entry name" value="Cyt_P450_B"/>
</dbReference>
<name>A0A2R5G0P1_NOSCO</name>
<reference evidence="7 8" key="1">
    <citation type="submission" date="2017-06" db="EMBL/GenBank/DDBJ databases">
        <title>Genome sequencing of cyanobaciteial culture collection at National Institute for Environmental Studies (NIES).</title>
        <authorList>
            <person name="Hirose Y."/>
            <person name="Shimura Y."/>
            <person name="Fujisawa T."/>
            <person name="Nakamura Y."/>
            <person name="Kawachi M."/>
        </authorList>
    </citation>
    <scope>NUCLEOTIDE SEQUENCE [LARGE SCALE GENOMIC DNA]</scope>
    <source>
        <strain evidence="7 8">NIES-4072</strain>
    </source>
</reference>
<keyword evidence="4" id="KW-0560">Oxidoreductase</keyword>
<dbReference type="GO" id="GO:0016705">
    <property type="term" value="F:oxidoreductase activity, acting on paired donors, with incorporation or reduction of molecular oxygen"/>
    <property type="evidence" value="ECO:0007669"/>
    <property type="project" value="InterPro"/>
</dbReference>
<dbReference type="PRINTS" id="PR00359">
    <property type="entry name" value="BP450"/>
</dbReference>
<dbReference type="Pfam" id="PF00067">
    <property type="entry name" value="p450"/>
    <property type="match status" value="1"/>
</dbReference>
<protein>
    <submittedName>
        <fullName evidence="7">Cytochrome P450 like protein</fullName>
    </submittedName>
</protein>
<dbReference type="Gene3D" id="1.10.630.10">
    <property type="entry name" value="Cytochrome P450"/>
    <property type="match status" value="1"/>
</dbReference>
<proteinExistence type="inferred from homology"/>
<dbReference type="RefSeq" id="WP_109011342.1">
    <property type="nucleotide sequence ID" value="NZ_BDUD01000001.1"/>
</dbReference>
<dbReference type="SUPFAM" id="SSF48264">
    <property type="entry name" value="Cytochrome P450"/>
    <property type="match status" value="1"/>
</dbReference>
<organism evidence="7 8">
    <name type="scientific">Nostoc commune NIES-4072</name>
    <dbReference type="NCBI Taxonomy" id="2005467"/>
    <lineage>
        <taxon>Bacteria</taxon>
        <taxon>Bacillati</taxon>
        <taxon>Cyanobacteriota</taxon>
        <taxon>Cyanophyceae</taxon>
        <taxon>Nostocales</taxon>
        <taxon>Nostocaceae</taxon>
        <taxon>Nostoc</taxon>
    </lineage>
</organism>
<dbReference type="PANTHER" id="PTHR46696:SF1">
    <property type="entry name" value="CYTOCHROME P450 YJIB-RELATED"/>
    <property type="match status" value="1"/>
</dbReference>
<dbReference type="GO" id="GO:0020037">
    <property type="term" value="F:heme binding"/>
    <property type="evidence" value="ECO:0007669"/>
    <property type="project" value="InterPro"/>
</dbReference>
<evidence type="ECO:0000313" key="8">
    <source>
        <dbReference type="Proteomes" id="UP000245124"/>
    </source>
</evidence>
<dbReference type="FunFam" id="1.10.630.10:FF:000018">
    <property type="entry name" value="Cytochrome P450 monooxygenase"/>
    <property type="match status" value="1"/>
</dbReference>
<gene>
    <name evidence="7" type="ORF">NIES4072_51280</name>
</gene>
<keyword evidence="6" id="KW-0503">Monooxygenase</keyword>
<evidence type="ECO:0000256" key="1">
    <source>
        <dbReference type="ARBA" id="ARBA00010617"/>
    </source>
</evidence>
<dbReference type="InterPro" id="IPR036396">
    <property type="entry name" value="Cyt_P450_sf"/>
</dbReference>
<evidence type="ECO:0000256" key="3">
    <source>
        <dbReference type="ARBA" id="ARBA00022723"/>
    </source>
</evidence>
<keyword evidence="5" id="KW-0408">Iron</keyword>
<sequence>MSKEVINTNNSKQIGSIKLKYNIFDPEFNANPYPTYHRLRSEDPVHKYLIGGDWFVTRYADVKAVLRSGCIRTDDRPKLINERSKYLKNKEKNLDTLAYTTSKFLFYMNPPDHTRLRGLLVKTFSPVVIEQMCPFVQEIVDELLNKVRHQGSIDIVADLASPLSVKVISKLLGIPKEAQNQLHQWTNVLSRILDPLVSLEEYQRMNQATQEIQDYLRSLIHEREKNPQQDLISSLITVQEESDKLTQKEILAVCTLLFGAGEETTGNTIGNGILALLNHPEQMEQLKREPTKIQSAVEEIIRYDSAIQMITRIATDDLEIGNQQIKAGEKIVLCLGAANRDSAQFPNPDQLNINREQNHHVAFADNIHYCLGAALARLETQIAINTLIQELPNLKLARDKLEWRRNIAIRGLKALRLNFSIN</sequence>
<dbReference type="Proteomes" id="UP000245124">
    <property type="component" value="Unassembled WGS sequence"/>
</dbReference>
<keyword evidence="3" id="KW-0479">Metal-binding</keyword>
<dbReference type="InterPro" id="IPR001128">
    <property type="entry name" value="Cyt_P450"/>
</dbReference>
<dbReference type="EMBL" id="BDUD01000001">
    <property type="protein sequence ID" value="GBG21444.1"/>
    <property type="molecule type" value="Genomic_DNA"/>
</dbReference>
<dbReference type="AlphaFoldDB" id="A0A2R5G0P1"/>
<dbReference type="GO" id="GO:0004497">
    <property type="term" value="F:monooxygenase activity"/>
    <property type="evidence" value="ECO:0007669"/>
    <property type="project" value="UniProtKB-KW"/>
</dbReference>
<dbReference type="PANTHER" id="PTHR46696">
    <property type="entry name" value="P450, PUTATIVE (EUROFUNG)-RELATED"/>
    <property type="match status" value="1"/>
</dbReference>
<keyword evidence="8" id="KW-1185">Reference proteome</keyword>
<evidence type="ECO:0000256" key="4">
    <source>
        <dbReference type="ARBA" id="ARBA00023002"/>
    </source>
</evidence>
<evidence type="ECO:0000256" key="6">
    <source>
        <dbReference type="ARBA" id="ARBA00023033"/>
    </source>
</evidence>
<evidence type="ECO:0000256" key="2">
    <source>
        <dbReference type="ARBA" id="ARBA00022617"/>
    </source>
</evidence>
<accession>A0A2R5G0P1</accession>
<keyword evidence="2" id="KW-0349">Heme</keyword>
<evidence type="ECO:0000256" key="5">
    <source>
        <dbReference type="ARBA" id="ARBA00023004"/>
    </source>
</evidence>
<dbReference type="OrthoDB" id="9801155at2"/>
<comment type="caution">
    <text evidence="7">The sequence shown here is derived from an EMBL/GenBank/DDBJ whole genome shotgun (WGS) entry which is preliminary data.</text>
</comment>
<comment type="similarity">
    <text evidence="1">Belongs to the cytochrome P450 family.</text>
</comment>
<dbReference type="GO" id="GO:0005506">
    <property type="term" value="F:iron ion binding"/>
    <property type="evidence" value="ECO:0007669"/>
    <property type="project" value="InterPro"/>
</dbReference>